<gene>
    <name evidence="1" type="ORF">K450DRAFT_264082</name>
</gene>
<accession>A0AAD5E198</accession>
<sequence length="145" mass="16646">MSQENIDIQAMAAQLAQQGQLIQQLLSQRSDHTEPIEQDEGMVLPQPILHELPVRPSYDWQPPQELYDRIGSLSSPIFKQTLSDEERKSIVERYPPIQGLKYAPPSAIPEAQRRFNKGQAREDSTLRNLQYTALRHSASFRHLKS</sequence>
<dbReference type="Proteomes" id="UP001206595">
    <property type="component" value="Unassembled WGS sequence"/>
</dbReference>
<reference evidence="1" key="2">
    <citation type="journal article" date="2022" name="Proc. Natl. Acad. Sci. U.S.A.">
        <title>Diploid-dominant life cycles characterize the early evolution of Fungi.</title>
        <authorList>
            <person name="Amses K.R."/>
            <person name="Simmons D.R."/>
            <person name="Longcore J.E."/>
            <person name="Mondo S.J."/>
            <person name="Seto K."/>
            <person name="Jeronimo G.H."/>
            <person name="Bonds A.E."/>
            <person name="Quandt C.A."/>
            <person name="Davis W.J."/>
            <person name="Chang Y."/>
            <person name="Federici B.A."/>
            <person name="Kuo A."/>
            <person name="LaButti K."/>
            <person name="Pangilinan J."/>
            <person name="Andreopoulos W."/>
            <person name="Tritt A."/>
            <person name="Riley R."/>
            <person name="Hundley H."/>
            <person name="Johnson J."/>
            <person name="Lipzen A."/>
            <person name="Barry K."/>
            <person name="Lang B.F."/>
            <person name="Cuomo C.A."/>
            <person name="Buchler N.E."/>
            <person name="Grigoriev I.V."/>
            <person name="Spatafora J.W."/>
            <person name="Stajich J.E."/>
            <person name="James T.Y."/>
        </authorList>
    </citation>
    <scope>NUCLEOTIDE SEQUENCE</scope>
    <source>
        <strain evidence="1">AG</strain>
    </source>
</reference>
<dbReference type="GeneID" id="75918088"/>
<reference evidence="1" key="1">
    <citation type="submission" date="2021-06" db="EMBL/GenBank/DDBJ databases">
        <authorList>
            <consortium name="DOE Joint Genome Institute"/>
            <person name="Mondo S.J."/>
            <person name="Amses K.R."/>
            <person name="Simmons D.R."/>
            <person name="Longcore J.E."/>
            <person name="Seto K."/>
            <person name="Alves G.H."/>
            <person name="Bonds A.E."/>
            <person name="Quandt C.A."/>
            <person name="Davis W.J."/>
            <person name="Chang Y."/>
            <person name="Letcher P.M."/>
            <person name="Powell M.J."/>
            <person name="Kuo A."/>
            <person name="Labutti K."/>
            <person name="Pangilinan J."/>
            <person name="Andreopoulos W."/>
            <person name="Tritt A."/>
            <person name="Riley R."/>
            <person name="Hundley H."/>
            <person name="Johnson J."/>
            <person name="Lipzen A."/>
            <person name="Barry K."/>
            <person name="Berbee M.L."/>
            <person name="Buchler N.E."/>
            <person name="Grigoriev I.V."/>
            <person name="Spatafora J.W."/>
            <person name="Stajich J.E."/>
            <person name="James T.Y."/>
        </authorList>
    </citation>
    <scope>NUCLEOTIDE SEQUENCE</scope>
    <source>
        <strain evidence="1">AG</strain>
    </source>
</reference>
<dbReference type="RefSeq" id="XP_051439938.1">
    <property type="nucleotide sequence ID" value="XM_051592746.1"/>
</dbReference>
<organism evidence="1 2">
    <name type="scientific">Umbelopsis ramanniana AG</name>
    <dbReference type="NCBI Taxonomy" id="1314678"/>
    <lineage>
        <taxon>Eukaryota</taxon>
        <taxon>Fungi</taxon>
        <taxon>Fungi incertae sedis</taxon>
        <taxon>Mucoromycota</taxon>
        <taxon>Mucoromycotina</taxon>
        <taxon>Umbelopsidomycetes</taxon>
        <taxon>Umbelopsidales</taxon>
        <taxon>Umbelopsidaceae</taxon>
        <taxon>Umbelopsis</taxon>
    </lineage>
</organism>
<dbReference type="AlphaFoldDB" id="A0AAD5E198"/>
<proteinExistence type="predicted"/>
<evidence type="ECO:0000313" key="1">
    <source>
        <dbReference type="EMBL" id="KAI8574932.1"/>
    </source>
</evidence>
<name>A0AAD5E198_UMBRA</name>
<dbReference type="EMBL" id="MU621029">
    <property type="protein sequence ID" value="KAI8574932.1"/>
    <property type="molecule type" value="Genomic_DNA"/>
</dbReference>
<keyword evidence="2" id="KW-1185">Reference proteome</keyword>
<protein>
    <submittedName>
        <fullName evidence="1">Uncharacterized protein</fullName>
    </submittedName>
</protein>
<evidence type="ECO:0000313" key="2">
    <source>
        <dbReference type="Proteomes" id="UP001206595"/>
    </source>
</evidence>
<comment type="caution">
    <text evidence="1">The sequence shown here is derived from an EMBL/GenBank/DDBJ whole genome shotgun (WGS) entry which is preliminary data.</text>
</comment>